<dbReference type="AlphaFoldDB" id="A0AAD6SP03"/>
<organism evidence="2 3">
    <name type="scientific">Mycena alexandri</name>
    <dbReference type="NCBI Taxonomy" id="1745969"/>
    <lineage>
        <taxon>Eukaryota</taxon>
        <taxon>Fungi</taxon>
        <taxon>Dikarya</taxon>
        <taxon>Basidiomycota</taxon>
        <taxon>Agaricomycotina</taxon>
        <taxon>Agaricomycetes</taxon>
        <taxon>Agaricomycetidae</taxon>
        <taxon>Agaricales</taxon>
        <taxon>Marasmiineae</taxon>
        <taxon>Mycenaceae</taxon>
        <taxon>Mycena</taxon>
    </lineage>
</organism>
<reference evidence="2" key="1">
    <citation type="submission" date="2023-03" db="EMBL/GenBank/DDBJ databases">
        <title>Massive genome expansion in bonnet fungi (Mycena s.s.) driven by repeated elements and novel gene families across ecological guilds.</title>
        <authorList>
            <consortium name="Lawrence Berkeley National Laboratory"/>
            <person name="Harder C.B."/>
            <person name="Miyauchi S."/>
            <person name="Viragh M."/>
            <person name="Kuo A."/>
            <person name="Thoen E."/>
            <person name="Andreopoulos B."/>
            <person name="Lu D."/>
            <person name="Skrede I."/>
            <person name="Drula E."/>
            <person name="Henrissat B."/>
            <person name="Morin E."/>
            <person name="Kohler A."/>
            <person name="Barry K."/>
            <person name="LaButti K."/>
            <person name="Morin E."/>
            <person name="Salamov A."/>
            <person name="Lipzen A."/>
            <person name="Mereny Z."/>
            <person name="Hegedus B."/>
            <person name="Baldrian P."/>
            <person name="Stursova M."/>
            <person name="Weitz H."/>
            <person name="Taylor A."/>
            <person name="Grigoriev I.V."/>
            <person name="Nagy L.G."/>
            <person name="Martin F."/>
            <person name="Kauserud H."/>
        </authorList>
    </citation>
    <scope>NUCLEOTIDE SEQUENCE</scope>
    <source>
        <strain evidence="2">CBHHK200</strain>
    </source>
</reference>
<evidence type="ECO:0000313" key="2">
    <source>
        <dbReference type="EMBL" id="KAJ7031456.1"/>
    </source>
</evidence>
<comment type="caution">
    <text evidence="2">The sequence shown here is derived from an EMBL/GenBank/DDBJ whole genome shotgun (WGS) entry which is preliminary data.</text>
</comment>
<evidence type="ECO:0000256" key="1">
    <source>
        <dbReference type="SAM" id="MobiDB-lite"/>
    </source>
</evidence>
<feature type="region of interest" description="Disordered" evidence="1">
    <location>
        <begin position="163"/>
        <end position="185"/>
    </location>
</feature>
<keyword evidence="3" id="KW-1185">Reference proteome</keyword>
<protein>
    <submittedName>
        <fullName evidence="2">Uncharacterized protein</fullName>
    </submittedName>
</protein>
<evidence type="ECO:0000313" key="3">
    <source>
        <dbReference type="Proteomes" id="UP001218188"/>
    </source>
</evidence>
<proteinExistence type="predicted"/>
<gene>
    <name evidence="2" type="ORF">C8F04DRAFT_1185861</name>
</gene>
<sequence length="202" mass="21801">MKSNMHYNHSIRNGTGTNFNPRYIDFKKHLTTNFVHKTFVAGANQTTIHLHARFGLQTLGNSVGTSDVTRGRYNQAGWIGGELAAHQSRSPMMSWSISDVGVRGNAKSGLDWSKTRCDILAIERSKPEHSNYNLLAIDGGESEASHYASSARGAIQILDAKPTPSRLNNAKSSGPGDVPKSISLGNQSSSAVTYSELAGLKN</sequence>
<dbReference type="Proteomes" id="UP001218188">
    <property type="component" value="Unassembled WGS sequence"/>
</dbReference>
<accession>A0AAD6SP03</accession>
<name>A0AAD6SP03_9AGAR</name>
<dbReference type="EMBL" id="JARJCM010000081">
    <property type="protein sequence ID" value="KAJ7031456.1"/>
    <property type="molecule type" value="Genomic_DNA"/>
</dbReference>